<sequence length="256" mass="28854">MNSTGDPRGILYPEELPTFQREAAPAELVDRVRWFWWPRWNLPEGQQVRQKLLPFPASNLVVETPLITLNGPTSRASHRLLMGQGWAVGALLRPAGLAGLHPAPREIRDLAQRLWVPDLLTAVKPADPVPGFTAWCLEHLPEADENGLLANRMEELIAKEREIHRVEQLAERMFLSVRSVQRLARRYVGLPPLAIIRRYRLQEAAQRLREDPGHSITAVAAELGYADHSHLAADFREVLGITPNDYRRDSGTISGD</sequence>
<dbReference type="PROSITE" id="PS00041">
    <property type="entry name" value="HTH_ARAC_FAMILY_1"/>
    <property type="match status" value="1"/>
</dbReference>
<keyword evidence="3" id="KW-0804">Transcription</keyword>
<reference evidence="5 6" key="1">
    <citation type="submission" date="2019-11" db="EMBL/GenBank/DDBJ databases">
        <title>Complete genome sequence of Corynebacterium kalinowskii 1959, a novel Corynebacterium species isolated from soil of a small paddock in Vilsendorf, Germany.</title>
        <authorList>
            <person name="Schaffert L."/>
            <person name="Ruwe M."/>
            <person name="Milse J."/>
            <person name="Hanuschka K."/>
            <person name="Ortseifen V."/>
            <person name="Droste J."/>
            <person name="Brandt D."/>
            <person name="Schlueter L."/>
            <person name="Kutter Y."/>
            <person name="Vinke S."/>
            <person name="Viehoefer P."/>
            <person name="Jacob L."/>
            <person name="Luebke N.-C."/>
            <person name="Schulte-Berndt E."/>
            <person name="Hain C."/>
            <person name="Linder M."/>
            <person name="Schmidt P."/>
            <person name="Wollenschlaeger L."/>
            <person name="Luttermann T."/>
            <person name="Thieme E."/>
            <person name="Hassa J."/>
            <person name="Haak M."/>
            <person name="Wittchen M."/>
            <person name="Mentz A."/>
            <person name="Persicke M."/>
            <person name="Busche T."/>
            <person name="Ruckert C."/>
        </authorList>
    </citation>
    <scope>NUCLEOTIDE SEQUENCE [LARGE SCALE GENOMIC DNA]</scope>
    <source>
        <strain evidence="5 6">2039</strain>
    </source>
</reference>
<evidence type="ECO:0000313" key="6">
    <source>
        <dbReference type="Proteomes" id="UP000424462"/>
    </source>
</evidence>
<dbReference type="SMART" id="SM00342">
    <property type="entry name" value="HTH_ARAC"/>
    <property type="match status" value="1"/>
</dbReference>
<evidence type="ECO:0000313" key="5">
    <source>
        <dbReference type="EMBL" id="QGU06579.1"/>
    </source>
</evidence>
<evidence type="ECO:0000256" key="2">
    <source>
        <dbReference type="ARBA" id="ARBA00023125"/>
    </source>
</evidence>
<keyword evidence="2" id="KW-0238">DNA-binding</keyword>
<gene>
    <name evidence="5" type="primary">chbR</name>
    <name evidence="5" type="ORF">COCCU_03125</name>
</gene>
<accession>A0A6B8VU05</accession>
<dbReference type="GO" id="GO:0003700">
    <property type="term" value="F:DNA-binding transcription factor activity"/>
    <property type="evidence" value="ECO:0007669"/>
    <property type="project" value="InterPro"/>
</dbReference>
<dbReference type="InterPro" id="IPR009057">
    <property type="entry name" value="Homeodomain-like_sf"/>
</dbReference>
<keyword evidence="1" id="KW-0805">Transcription regulation</keyword>
<dbReference type="PROSITE" id="PS01124">
    <property type="entry name" value="HTH_ARAC_FAMILY_2"/>
    <property type="match status" value="1"/>
</dbReference>
<proteinExistence type="predicted"/>
<dbReference type="KEGG" id="cok:COCCU_03125"/>
<dbReference type="GO" id="GO:0043565">
    <property type="term" value="F:sequence-specific DNA binding"/>
    <property type="evidence" value="ECO:0007669"/>
    <property type="project" value="InterPro"/>
</dbReference>
<dbReference type="RefSeq" id="WP_156230170.1">
    <property type="nucleotide sequence ID" value="NZ_CP046455.1"/>
</dbReference>
<dbReference type="Gene3D" id="1.10.10.60">
    <property type="entry name" value="Homeodomain-like"/>
    <property type="match status" value="1"/>
</dbReference>
<evidence type="ECO:0000256" key="1">
    <source>
        <dbReference type="ARBA" id="ARBA00023015"/>
    </source>
</evidence>
<organism evidence="5 6">
    <name type="scientific">Corynebacterium occultum</name>
    <dbReference type="NCBI Taxonomy" id="2675219"/>
    <lineage>
        <taxon>Bacteria</taxon>
        <taxon>Bacillati</taxon>
        <taxon>Actinomycetota</taxon>
        <taxon>Actinomycetes</taxon>
        <taxon>Mycobacteriales</taxon>
        <taxon>Corynebacteriaceae</taxon>
        <taxon>Corynebacterium</taxon>
    </lineage>
</organism>
<dbReference type="EMBL" id="CP046455">
    <property type="protein sequence ID" value="QGU06579.1"/>
    <property type="molecule type" value="Genomic_DNA"/>
</dbReference>
<keyword evidence="6" id="KW-1185">Reference proteome</keyword>
<feature type="domain" description="HTH araC/xylS-type" evidence="4">
    <location>
        <begin position="147"/>
        <end position="249"/>
    </location>
</feature>
<name>A0A6B8VU05_9CORY</name>
<dbReference type="Pfam" id="PF20240">
    <property type="entry name" value="DUF6597"/>
    <property type="match status" value="1"/>
</dbReference>
<dbReference type="InterPro" id="IPR018060">
    <property type="entry name" value="HTH_AraC"/>
</dbReference>
<dbReference type="InterPro" id="IPR050204">
    <property type="entry name" value="AraC_XylS_family_regulators"/>
</dbReference>
<dbReference type="PANTHER" id="PTHR46796">
    <property type="entry name" value="HTH-TYPE TRANSCRIPTIONAL ACTIVATOR RHAS-RELATED"/>
    <property type="match status" value="1"/>
</dbReference>
<dbReference type="Proteomes" id="UP000424462">
    <property type="component" value="Chromosome"/>
</dbReference>
<dbReference type="AlphaFoldDB" id="A0A6B8VU05"/>
<protein>
    <submittedName>
        <fullName evidence="5">HTH-type transcriptional regulator ChbR</fullName>
    </submittedName>
</protein>
<evidence type="ECO:0000256" key="3">
    <source>
        <dbReference type="ARBA" id="ARBA00023163"/>
    </source>
</evidence>
<dbReference type="SUPFAM" id="SSF46689">
    <property type="entry name" value="Homeodomain-like"/>
    <property type="match status" value="1"/>
</dbReference>
<dbReference type="InterPro" id="IPR046532">
    <property type="entry name" value="DUF6597"/>
</dbReference>
<dbReference type="Pfam" id="PF12833">
    <property type="entry name" value="HTH_18"/>
    <property type="match status" value="1"/>
</dbReference>
<dbReference type="InterPro" id="IPR018062">
    <property type="entry name" value="HTH_AraC-typ_CS"/>
</dbReference>
<evidence type="ECO:0000259" key="4">
    <source>
        <dbReference type="PROSITE" id="PS01124"/>
    </source>
</evidence>